<evidence type="ECO:0000313" key="1">
    <source>
        <dbReference type="EnsemblMetazoa" id="PPA42822.1"/>
    </source>
</evidence>
<dbReference type="Proteomes" id="UP000005239">
    <property type="component" value="Unassembled WGS sequence"/>
</dbReference>
<accession>A0A2A6BH56</accession>
<reference evidence="2" key="1">
    <citation type="journal article" date="2008" name="Nat. Genet.">
        <title>The Pristionchus pacificus genome provides a unique perspective on nematode lifestyle and parasitism.</title>
        <authorList>
            <person name="Dieterich C."/>
            <person name="Clifton S.W."/>
            <person name="Schuster L.N."/>
            <person name="Chinwalla A."/>
            <person name="Delehaunty K."/>
            <person name="Dinkelacker I."/>
            <person name="Fulton L."/>
            <person name="Fulton R."/>
            <person name="Godfrey J."/>
            <person name="Minx P."/>
            <person name="Mitreva M."/>
            <person name="Roeseler W."/>
            <person name="Tian H."/>
            <person name="Witte H."/>
            <person name="Yang S.P."/>
            <person name="Wilson R.K."/>
            <person name="Sommer R.J."/>
        </authorList>
    </citation>
    <scope>NUCLEOTIDE SEQUENCE [LARGE SCALE GENOMIC DNA]</scope>
    <source>
        <strain evidence="2">PS312</strain>
    </source>
</reference>
<gene>
    <name evidence="1" type="primary">WBGene00281191</name>
</gene>
<organism evidence="1 2">
    <name type="scientific">Pristionchus pacificus</name>
    <name type="common">Parasitic nematode worm</name>
    <dbReference type="NCBI Taxonomy" id="54126"/>
    <lineage>
        <taxon>Eukaryota</taxon>
        <taxon>Metazoa</taxon>
        <taxon>Ecdysozoa</taxon>
        <taxon>Nematoda</taxon>
        <taxon>Chromadorea</taxon>
        <taxon>Rhabditida</taxon>
        <taxon>Rhabditina</taxon>
        <taxon>Diplogasteromorpha</taxon>
        <taxon>Diplogasteroidea</taxon>
        <taxon>Neodiplogasteridae</taxon>
        <taxon>Pristionchus</taxon>
    </lineage>
</organism>
<name>A0A2A6BH56_PRIPA</name>
<sequence>MRCVRQVVATNQVDFLLSLSSRLRTLYIVQLPLHETSVSNQYLFGLSNASWSSIILDILSRKLDKLSIINNEYAEYLTQQHADTLMKRLPFIGKKVCFKATFVSQNGRYQYTTNDHLIQDDENYSF</sequence>
<dbReference type="EnsemblMetazoa" id="PPA42822.1">
    <property type="protein sequence ID" value="PPA42822.1"/>
    <property type="gene ID" value="WBGene00281191"/>
</dbReference>
<reference evidence="1" key="2">
    <citation type="submission" date="2022-06" db="UniProtKB">
        <authorList>
            <consortium name="EnsemblMetazoa"/>
        </authorList>
    </citation>
    <scope>IDENTIFICATION</scope>
    <source>
        <strain evidence="1">PS312</strain>
    </source>
</reference>
<proteinExistence type="predicted"/>
<evidence type="ECO:0000313" key="2">
    <source>
        <dbReference type="Proteomes" id="UP000005239"/>
    </source>
</evidence>
<keyword evidence="2" id="KW-1185">Reference proteome</keyword>
<protein>
    <submittedName>
        <fullName evidence="1">Uncharacterized protein</fullName>
    </submittedName>
</protein>
<dbReference type="AlphaFoldDB" id="A0A2A6BH56"/>
<accession>A0A8R1Z353</accession>